<evidence type="ECO:0000313" key="3">
    <source>
        <dbReference type="Proteomes" id="UP001359559"/>
    </source>
</evidence>
<dbReference type="Proteomes" id="UP001359559">
    <property type="component" value="Unassembled WGS sequence"/>
</dbReference>
<dbReference type="AlphaFoldDB" id="A0AAN9EYW2"/>
<sequence>MISLTFPLRYAVLFISFVTLVCVVEDGTVADFPLPWQDILVHLVLGYAMWGTIDRGIGSFEHLNHLEEKQETDKLRSREHHPEARKQRALSTTKKQQCEKEVQNEKKQRHGNIKLRIKNPKSLGKCLEMEETAKDMSLILLESTLNIY</sequence>
<protein>
    <submittedName>
        <fullName evidence="2">Uncharacterized protein</fullName>
    </submittedName>
</protein>
<evidence type="ECO:0000256" key="1">
    <source>
        <dbReference type="SAM" id="MobiDB-lite"/>
    </source>
</evidence>
<reference evidence="2 3" key="1">
    <citation type="submission" date="2024-01" db="EMBL/GenBank/DDBJ databases">
        <title>The genomes of 5 underutilized Papilionoideae crops provide insights into root nodulation and disease resistance.</title>
        <authorList>
            <person name="Yuan L."/>
        </authorList>
    </citation>
    <scope>NUCLEOTIDE SEQUENCE [LARGE SCALE GENOMIC DNA]</scope>
    <source>
        <strain evidence="2">LY-2023</strain>
        <tissue evidence="2">Leaf</tissue>
    </source>
</reference>
<organism evidence="2 3">
    <name type="scientific">Clitoria ternatea</name>
    <name type="common">Butterfly pea</name>
    <dbReference type="NCBI Taxonomy" id="43366"/>
    <lineage>
        <taxon>Eukaryota</taxon>
        <taxon>Viridiplantae</taxon>
        <taxon>Streptophyta</taxon>
        <taxon>Embryophyta</taxon>
        <taxon>Tracheophyta</taxon>
        <taxon>Spermatophyta</taxon>
        <taxon>Magnoliopsida</taxon>
        <taxon>eudicotyledons</taxon>
        <taxon>Gunneridae</taxon>
        <taxon>Pentapetalae</taxon>
        <taxon>rosids</taxon>
        <taxon>fabids</taxon>
        <taxon>Fabales</taxon>
        <taxon>Fabaceae</taxon>
        <taxon>Papilionoideae</taxon>
        <taxon>50 kb inversion clade</taxon>
        <taxon>NPAAA clade</taxon>
        <taxon>indigoferoid/millettioid clade</taxon>
        <taxon>Phaseoleae</taxon>
        <taxon>Clitoria</taxon>
    </lineage>
</organism>
<evidence type="ECO:0000313" key="2">
    <source>
        <dbReference type="EMBL" id="KAK7265250.1"/>
    </source>
</evidence>
<proteinExistence type="predicted"/>
<gene>
    <name evidence="2" type="ORF">RJT34_32868</name>
</gene>
<name>A0AAN9EYW2_CLITE</name>
<feature type="compositionally biased region" description="Basic and acidic residues" evidence="1">
    <location>
        <begin position="96"/>
        <end position="106"/>
    </location>
</feature>
<feature type="region of interest" description="Disordered" evidence="1">
    <location>
        <begin position="70"/>
        <end position="109"/>
    </location>
</feature>
<comment type="caution">
    <text evidence="2">The sequence shown here is derived from an EMBL/GenBank/DDBJ whole genome shotgun (WGS) entry which is preliminary data.</text>
</comment>
<keyword evidence="3" id="KW-1185">Reference proteome</keyword>
<feature type="compositionally biased region" description="Basic and acidic residues" evidence="1">
    <location>
        <begin position="70"/>
        <end position="86"/>
    </location>
</feature>
<dbReference type="EMBL" id="JAYKXN010000008">
    <property type="protein sequence ID" value="KAK7265250.1"/>
    <property type="molecule type" value="Genomic_DNA"/>
</dbReference>
<accession>A0AAN9EYW2</accession>